<comment type="cofactor">
    <cofactor evidence="18">
        <name>Co(2+)</name>
        <dbReference type="ChEBI" id="CHEBI:48828"/>
    </cofactor>
    <cofactor evidence="18">
        <name>Zn(2+)</name>
        <dbReference type="ChEBI" id="CHEBI:29105"/>
    </cofactor>
    <text evidence="18">Binds 1 divalent metal cation per subunit. Can use either Co(2+) or Zn(2+).</text>
</comment>
<evidence type="ECO:0000259" key="19">
    <source>
        <dbReference type="Pfam" id="PF01761"/>
    </source>
</evidence>
<evidence type="ECO:0000256" key="9">
    <source>
        <dbReference type="ARBA" id="ARBA00022490"/>
    </source>
</evidence>
<comment type="subcellular location">
    <subcellularLocation>
        <location evidence="4 18">Cytoplasm</location>
    </subcellularLocation>
</comment>
<keyword evidence="10 18" id="KW-0028">Amino-acid biosynthesis</keyword>
<reference evidence="21 22" key="1">
    <citation type="submission" date="2023-08" db="EMBL/GenBank/DDBJ databases">
        <title>Whole-genome sequencing of halo(alkali)philic microorganisms from hypersaline lakes.</title>
        <authorList>
            <person name="Sorokin D.Y."/>
            <person name="Abbas B."/>
            <person name="Merkel A.Y."/>
        </authorList>
    </citation>
    <scope>NUCLEOTIDE SEQUENCE [LARGE SCALE GENOMIC DNA]</scope>
    <source>
        <strain evidence="21 22">AB-CW4</strain>
    </source>
</reference>
<evidence type="ECO:0000256" key="10">
    <source>
        <dbReference type="ARBA" id="ARBA00022605"/>
    </source>
</evidence>
<evidence type="ECO:0000313" key="22">
    <source>
        <dbReference type="Proteomes" id="UP001239019"/>
    </source>
</evidence>
<dbReference type="Gene3D" id="3.40.50.1970">
    <property type="match status" value="1"/>
</dbReference>
<dbReference type="InterPro" id="IPR050071">
    <property type="entry name" value="Dehydroquinate_synthase"/>
</dbReference>
<feature type="binding site" evidence="18">
    <location>
        <begin position="103"/>
        <end position="107"/>
    </location>
    <ligand>
        <name>NAD(+)</name>
        <dbReference type="ChEBI" id="CHEBI:57540"/>
    </ligand>
</feature>
<evidence type="ECO:0000256" key="14">
    <source>
        <dbReference type="ARBA" id="ARBA00023027"/>
    </source>
</evidence>
<evidence type="ECO:0000256" key="1">
    <source>
        <dbReference type="ARBA" id="ARBA00001393"/>
    </source>
</evidence>
<keyword evidence="17 18" id="KW-0170">Cobalt</keyword>
<comment type="catalytic activity">
    <reaction evidence="1 18">
        <text>7-phospho-2-dehydro-3-deoxy-D-arabino-heptonate = 3-dehydroquinate + phosphate</text>
        <dbReference type="Rhea" id="RHEA:21968"/>
        <dbReference type="ChEBI" id="CHEBI:32364"/>
        <dbReference type="ChEBI" id="CHEBI:43474"/>
        <dbReference type="ChEBI" id="CHEBI:58394"/>
        <dbReference type="EC" id="4.2.3.4"/>
    </reaction>
</comment>
<accession>A0ABU0W846</accession>
<comment type="caution">
    <text evidence="18">Lacks conserved residue(s) required for the propagation of feature annotation.</text>
</comment>
<keyword evidence="16 18" id="KW-0456">Lyase</keyword>
<evidence type="ECO:0000256" key="18">
    <source>
        <dbReference type="HAMAP-Rule" id="MF_00110"/>
    </source>
</evidence>
<comment type="cofactor">
    <cofactor evidence="2 18">
        <name>NAD(+)</name>
        <dbReference type="ChEBI" id="CHEBI:57540"/>
    </cofactor>
</comment>
<feature type="binding site" evidence="18">
    <location>
        <position position="140"/>
    </location>
    <ligand>
        <name>NAD(+)</name>
        <dbReference type="ChEBI" id="CHEBI:57540"/>
    </ligand>
</feature>
<proteinExistence type="inferred from homology"/>
<dbReference type="RefSeq" id="WP_306728698.1">
    <property type="nucleotide sequence ID" value="NZ_JAVDDT010000006.1"/>
</dbReference>
<evidence type="ECO:0000256" key="6">
    <source>
        <dbReference type="ARBA" id="ARBA00005412"/>
    </source>
</evidence>
<organism evidence="21 22">
    <name type="scientific">Natronospira bacteriovora</name>
    <dbReference type="NCBI Taxonomy" id="3069753"/>
    <lineage>
        <taxon>Bacteria</taxon>
        <taxon>Pseudomonadati</taxon>
        <taxon>Pseudomonadota</taxon>
        <taxon>Gammaproteobacteria</taxon>
        <taxon>Natronospirales</taxon>
        <taxon>Natronospiraceae</taxon>
        <taxon>Natronospira</taxon>
    </lineage>
</organism>
<comment type="similarity">
    <text evidence="6 18">Belongs to the sugar phosphate cyclases superfamily. Dehydroquinate synthase family.</text>
</comment>
<keyword evidence="11 18" id="KW-0479">Metal-binding</keyword>
<dbReference type="HAMAP" id="MF_00110">
    <property type="entry name" value="DHQ_synthase"/>
    <property type="match status" value="1"/>
</dbReference>
<keyword evidence="12 18" id="KW-0547">Nucleotide-binding</keyword>
<keyword evidence="13 18" id="KW-0862">Zinc</keyword>
<evidence type="ECO:0000256" key="5">
    <source>
        <dbReference type="ARBA" id="ARBA00004661"/>
    </source>
</evidence>
<evidence type="ECO:0000256" key="17">
    <source>
        <dbReference type="ARBA" id="ARBA00023285"/>
    </source>
</evidence>
<dbReference type="GO" id="GO:0003856">
    <property type="term" value="F:3-dehydroquinate synthase activity"/>
    <property type="evidence" value="ECO:0007669"/>
    <property type="project" value="UniProtKB-EC"/>
</dbReference>
<comment type="pathway">
    <text evidence="5 18">Metabolic intermediate biosynthesis; chorismate biosynthesis; chorismate from D-erythrose 4-phosphate and phosphoenolpyruvate: step 2/7.</text>
</comment>
<feature type="binding site" evidence="18">
    <location>
        <begin position="167"/>
        <end position="170"/>
    </location>
    <ligand>
        <name>NAD(+)</name>
        <dbReference type="ChEBI" id="CHEBI:57540"/>
    </ligand>
</feature>
<protein>
    <recommendedName>
        <fullName evidence="8 18">3-dehydroquinate synthase</fullName>
        <shortName evidence="18">DHQS</shortName>
        <ecNumber evidence="7 18">4.2.3.4</ecNumber>
    </recommendedName>
</protein>
<sequence>MPRLIVELADRSYPIHADRGLLNDSDFLHQTLQQPRLLLVTDENVAPHWLAPLQRALGERLVHAVVLPAGEAQKNLVTLERLFDELARHRIGRDGALLALGGGVVGDLTGFAAACWQRGTAFHQIPTTLLAQVDASVGGKTAVNHPSGKNLIGAFHQPRSVIADTATLSTLPDREFRAGLAEVIKHALIADLELLVWLESRVRELNDRDPETVAECVIRCCRIKAAVVAEDETEQGRRAILNFGHTFAHVIEGACGYGEWLHGEAVAAGMALALELSRRLGNINEEGRDRGIALMRDLQLPVNAPALDHQTWLDWMARDKKATASGLRLIVLDRLGHASVRGDVSEADLLATIAWRPAAED</sequence>
<evidence type="ECO:0000256" key="8">
    <source>
        <dbReference type="ARBA" id="ARBA00017684"/>
    </source>
</evidence>
<keyword evidence="15 18" id="KW-0057">Aromatic amino acid biosynthesis</keyword>
<evidence type="ECO:0000256" key="13">
    <source>
        <dbReference type="ARBA" id="ARBA00022833"/>
    </source>
</evidence>
<dbReference type="InterPro" id="IPR056179">
    <property type="entry name" value="DHQS_C"/>
</dbReference>
<feature type="domain" description="3-dehydroquinate synthase N-terminal" evidence="19">
    <location>
        <begin position="65"/>
        <end position="177"/>
    </location>
</feature>
<evidence type="ECO:0000256" key="11">
    <source>
        <dbReference type="ARBA" id="ARBA00022723"/>
    </source>
</evidence>
<keyword evidence="9 18" id="KW-0963">Cytoplasm</keyword>
<comment type="caution">
    <text evidence="21">The sequence shown here is derived from an EMBL/GenBank/DDBJ whole genome shotgun (WGS) entry which is preliminary data.</text>
</comment>
<dbReference type="InterPro" id="IPR030963">
    <property type="entry name" value="DHQ_synth_fam"/>
</dbReference>
<evidence type="ECO:0000256" key="4">
    <source>
        <dbReference type="ARBA" id="ARBA00004496"/>
    </source>
</evidence>
<dbReference type="Gene3D" id="1.20.1090.10">
    <property type="entry name" value="Dehydroquinate synthase-like - alpha domain"/>
    <property type="match status" value="1"/>
</dbReference>
<dbReference type="Pfam" id="PF24621">
    <property type="entry name" value="DHQS_C"/>
    <property type="match status" value="1"/>
</dbReference>
<dbReference type="EC" id="4.2.3.4" evidence="7 18"/>
<dbReference type="InterPro" id="IPR016037">
    <property type="entry name" value="DHQ_synth_AroB"/>
</dbReference>
<evidence type="ECO:0000256" key="16">
    <source>
        <dbReference type="ARBA" id="ARBA00023239"/>
    </source>
</evidence>
<feature type="binding site" evidence="18">
    <location>
        <begin position="127"/>
        <end position="128"/>
    </location>
    <ligand>
        <name>NAD(+)</name>
        <dbReference type="ChEBI" id="CHEBI:57540"/>
    </ligand>
</feature>
<dbReference type="NCBIfam" id="TIGR01357">
    <property type="entry name" value="aroB"/>
    <property type="match status" value="1"/>
</dbReference>
<dbReference type="Proteomes" id="UP001239019">
    <property type="component" value="Unassembled WGS sequence"/>
</dbReference>
<feature type="binding site" evidence="18">
    <location>
        <position position="149"/>
    </location>
    <ligand>
        <name>NAD(+)</name>
        <dbReference type="ChEBI" id="CHEBI:57540"/>
    </ligand>
</feature>
<keyword evidence="22" id="KW-1185">Reference proteome</keyword>
<keyword evidence="14 18" id="KW-0520">NAD</keyword>
<dbReference type="PIRSF" id="PIRSF001455">
    <property type="entry name" value="DHQ_synth"/>
    <property type="match status" value="1"/>
</dbReference>
<dbReference type="EMBL" id="JAVDDT010000006">
    <property type="protein sequence ID" value="MDQ2070203.1"/>
    <property type="molecule type" value="Genomic_DNA"/>
</dbReference>
<dbReference type="InterPro" id="IPR030960">
    <property type="entry name" value="DHQS/DOIS_N"/>
</dbReference>
<comment type="function">
    <text evidence="3 18">Catalyzes the conversion of 3-deoxy-D-arabino-heptulosonate 7-phosphate (DAHP) to dehydroquinate (DHQ).</text>
</comment>
<dbReference type="PANTHER" id="PTHR43622">
    <property type="entry name" value="3-DEHYDROQUINATE SYNTHASE"/>
    <property type="match status" value="1"/>
</dbReference>
<gene>
    <name evidence="18 21" type="primary">aroB</name>
    <name evidence="21" type="ORF">RBH19_09965</name>
</gene>
<dbReference type="PANTHER" id="PTHR43622:SF7">
    <property type="entry name" value="3-DEHYDROQUINATE SYNTHASE, CHLOROPLASTIC"/>
    <property type="match status" value="1"/>
</dbReference>
<evidence type="ECO:0000256" key="15">
    <source>
        <dbReference type="ARBA" id="ARBA00023141"/>
    </source>
</evidence>
<evidence type="ECO:0000313" key="21">
    <source>
        <dbReference type="EMBL" id="MDQ2070203.1"/>
    </source>
</evidence>
<evidence type="ECO:0000256" key="2">
    <source>
        <dbReference type="ARBA" id="ARBA00001911"/>
    </source>
</evidence>
<evidence type="ECO:0000259" key="20">
    <source>
        <dbReference type="Pfam" id="PF24621"/>
    </source>
</evidence>
<dbReference type="SUPFAM" id="SSF56796">
    <property type="entry name" value="Dehydroquinate synthase-like"/>
    <property type="match status" value="1"/>
</dbReference>
<evidence type="ECO:0000256" key="7">
    <source>
        <dbReference type="ARBA" id="ARBA00013031"/>
    </source>
</evidence>
<feature type="domain" description="3-dehydroquinate synthase C-terminal" evidence="20">
    <location>
        <begin position="179"/>
        <end position="322"/>
    </location>
</feature>
<feature type="binding site" evidence="18">
    <location>
        <position position="262"/>
    </location>
    <ligand>
        <name>Zn(2+)</name>
        <dbReference type="ChEBI" id="CHEBI:29105"/>
    </ligand>
</feature>
<evidence type="ECO:0000256" key="3">
    <source>
        <dbReference type="ARBA" id="ARBA00003485"/>
    </source>
</evidence>
<name>A0ABU0W846_9GAMM</name>
<feature type="binding site" evidence="18">
    <location>
        <position position="182"/>
    </location>
    <ligand>
        <name>Zn(2+)</name>
        <dbReference type="ChEBI" id="CHEBI:29105"/>
    </ligand>
</feature>
<dbReference type="Pfam" id="PF01761">
    <property type="entry name" value="DHQ_synthase"/>
    <property type="match status" value="1"/>
</dbReference>
<feature type="binding site" evidence="18">
    <location>
        <position position="245"/>
    </location>
    <ligand>
        <name>Zn(2+)</name>
        <dbReference type="ChEBI" id="CHEBI:29105"/>
    </ligand>
</feature>
<evidence type="ECO:0000256" key="12">
    <source>
        <dbReference type="ARBA" id="ARBA00022741"/>
    </source>
</evidence>
<dbReference type="CDD" id="cd08195">
    <property type="entry name" value="DHQS"/>
    <property type="match status" value="1"/>
</dbReference>